<comment type="caution">
    <text evidence="1">The sequence shown here is derived from an EMBL/GenBank/DDBJ whole genome shotgun (WGS) entry which is preliminary data.</text>
</comment>
<sequence length="125" mass="13518">MSNTQGQATFFNLTVTLGEKEEPVLTYTNLDGSPVCGNVVINQYSTISYQLIDKTGKGLKFVGAAFTTPFDGIIDAITISSDGTLIQLTDLDETPGDTKFQFVLSNRANTLLLLSPDPQIVNRPD</sequence>
<reference evidence="1 2" key="1">
    <citation type="submission" date="2024-05" db="EMBL/GenBank/DDBJ databases">
        <title>Genome sequencing of Marine Estuary Bacteria, Shewanella vesiculosa and S. baltica, and Pseudomonas syringae.</title>
        <authorList>
            <person name="Gurung A."/>
            <person name="Maclea K.S."/>
        </authorList>
    </citation>
    <scope>NUCLEOTIDE SEQUENCE [LARGE SCALE GENOMIC DNA]</scope>
    <source>
        <strain evidence="1 2">1A</strain>
    </source>
</reference>
<dbReference type="EMBL" id="JBDPZN010000001">
    <property type="protein sequence ID" value="MEO3681306.1"/>
    <property type="molecule type" value="Genomic_DNA"/>
</dbReference>
<dbReference type="InterPro" id="IPR015078">
    <property type="entry name" value="DP-EP"/>
</dbReference>
<organism evidence="1 2">
    <name type="scientific">Shewanella vesiculosa</name>
    <dbReference type="NCBI Taxonomy" id="518738"/>
    <lineage>
        <taxon>Bacteria</taxon>
        <taxon>Pseudomonadati</taxon>
        <taxon>Pseudomonadota</taxon>
        <taxon>Gammaproteobacteria</taxon>
        <taxon>Alteromonadales</taxon>
        <taxon>Shewanellaceae</taxon>
        <taxon>Shewanella</taxon>
    </lineage>
</organism>
<dbReference type="Proteomes" id="UP001477278">
    <property type="component" value="Unassembled WGS sequence"/>
</dbReference>
<keyword evidence="2" id="KW-1185">Reference proteome</keyword>
<protein>
    <submittedName>
        <fullName evidence="1">DP-EP family protein</fullName>
    </submittedName>
</protein>
<dbReference type="InterPro" id="IPR008972">
    <property type="entry name" value="Cupredoxin"/>
</dbReference>
<evidence type="ECO:0000313" key="2">
    <source>
        <dbReference type="Proteomes" id="UP001477278"/>
    </source>
</evidence>
<dbReference type="RefSeq" id="WP_182722676.1">
    <property type="nucleotide sequence ID" value="NZ_JBDPZN010000001.1"/>
</dbReference>
<proteinExistence type="predicted"/>
<evidence type="ECO:0000313" key="1">
    <source>
        <dbReference type="EMBL" id="MEO3681306.1"/>
    </source>
</evidence>
<accession>A0ABV0FKE8</accession>
<gene>
    <name evidence="1" type="ORF">ABHN84_03260</name>
</gene>
<dbReference type="Gene3D" id="2.60.40.420">
    <property type="entry name" value="Cupredoxins - blue copper proteins"/>
    <property type="match status" value="1"/>
</dbReference>
<dbReference type="SUPFAM" id="SSF49503">
    <property type="entry name" value="Cupredoxins"/>
    <property type="match status" value="1"/>
</dbReference>
<name>A0ABV0FKE8_9GAMM</name>
<dbReference type="Pfam" id="PF08985">
    <property type="entry name" value="DP-EP"/>
    <property type="match status" value="1"/>
</dbReference>